<keyword evidence="2" id="KW-1185">Reference proteome</keyword>
<reference evidence="2" key="1">
    <citation type="journal article" date="2019" name="Int. J. Syst. Evol. Microbiol.">
        <title>The Global Catalogue of Microorganisms (GCM) 10K type strain sequencing project: providing services to taxonomists for standard genome sequencing and annotation.</title>
        <authorList>
            <consortium name="The Broad Institute Genomics Platform"/>
            <consortium name="The Broad Institute Genome Sequencing Center for Infectious Disease"/>
            <person name="Wu L."/>
            <person name="Ma J."/>
        </authorList>
    </citation>
    <scope>NUCLEOTIDE SEQUENCE [LARGE SCALE GENOMIC DNA]</scope>
    <source>
        <strain evidence="2">CGMCC 1.12770</strain>
    </source>
</reference>
<accession>A0ABQ1ZED1</accession>
<sequence length="111" mass="12679">MYGKIINGKSVGCYQLGWTIQKLKEKISGDFTEESLAHHYTITTTKNIKFWIAKEKNIVTQIMVFGSYNGKFEDSIGIGSTISDLRQIGMNYSKEDYIYTLPDYPGICFEL</sequence>
<proteinExistence type="predicted"/>
<comment type="caution">
    <text evidence="1">The sequence shown here is derived from an EMBL/GenBank/DDBJ whole genome shotgun (WGS) entry which is preliminary data.</text>
</comment>
<dbReference type="RefSeq" id="WP_188593374.1">
    <property type="nucleotide sequence ID" value="NZ_BMFU01000005.1"/>
</dbReference>
<dbReference type="Proteomes" id="UP000652153">
    <property type="component" value="Unassembled WGS sequence"/>
</dbReference>
<evidence type="ECO:0000313" key="1">
    <source>
        <dbReference type="EMBL" id="GGH61400.1"/>
    </source>
</evidence>
<evidence type="ECO:0000313" key="2">
    <source>
        <dbReference type="Proteomes" id="UP000652153"/>
    </source>
</evidence>
<name>A0ABQ1ZED1_9BACL</name>
<gene>
    <name evidence="1" type="ORF">GCM10008014_36800</name>
</gene>
<protein>
    <submittedName>
        <fullName evidence="1">Uncharacterized protein</fullName>
    </submittedName>
</protein>
<organism evidence="1 2">
    <name type="scientific">Paenibacillus silvae</name>
    <dbReference type="NCBI Taxonomy" id="1325358"/>
    <lineage>
        <taxon>Bacteria</taxon>
        <taxon>Bacillati</taxon>
        <taxon>Bacillota</taxon>
        <taxon>Bacilli</taxon>
        <taxon>Bacillales</taxon>
        <taxon>Paenibacillaceae</taxon>
        <taxon>Paenibacillus</taxon>
    </lineage>
</organism>
<dbReference type="EMBL" id="BMFU01000005">
    <property type="protein sequence ID" value="GGH61400.1"/>
    <property type="molecule type" value="Genomic_DNA"/>
</dbReference>